<feature type="transmembrane region" description="Helical" evidence="8">
    <location>
        <begin position="474"/>
        <end position="494"/>
    </location>
</feature>
<keyword evidence="3" id="KW-0813">Transport</keyword>
<protein>
    <recommendedName>
        <fullName evidence="11">Cationic amino acid transporter</fullName>
    </recommendedName>
</protein>
<dbReference type="Pfam" id="PF13520">
    <property type="entry name" value="AA_permease_2"/>
    <property type="match status" value="1"/>
</dbReference>
<accession>A0A8J2KTC0</accession>
<comment type="caution">
    <text evidence="9">The sequence shown here is derived from an EMBL/GenBank/DDBJ whole genome shotgun (WGS) entry which is preliminary data.</text>
</comment>
<name>A0A8J2KTC0_9HEXA</name>
<dbReference type="Proteomes" id="UP000708208">
    <property type="component" value="Unassembled WGS sequence"/>
</dbReference>
<sequence>VYTTGFQNMHKRKTYNIADEVPLEKLDDPKPGFAEVRQTDKVELKRSVTLINGIGIIVGSIIGSGIFLTPSNVYVSAQDPYWALGVWAGCGLFSLVGAICFAELGTCITRSGGDYAYIYEAFGPFAAFLTLWVTVIAIRPTTVAIVAMTFAKYAIKPFFLTCDGPANAELLLAAACVCLLTAVNCLSVKWTMKIQDIFTAAKLIALACIILTGFIYLLIWSLSDDPNAKYNLERNTFASNKDFSDSKSFEQPFSWTGLSNSFYGGLFAYAGWNYLNLITQELKDPYTNLPRAIYIGLPLVTIIYVLANAAYFIVLSPSEIAGNNAVAASFGALTYSVYMQWMIPVFVAMSTFGGVNGTLFTTARMFFAGAEVGQMPEILACVHIKRFTPVPALLFSGGVSLIVMFLGDIGTLLNYVSFILWVSTGLSVAAMIWLRRTQPDLERPIRVSLVWPWIYVIFTTILVGGSAFSTPLEILYGILITLTGVPVYLIFIWWPERTTRLKKKSPEPSPCCVSMTSFLQKIFSVIPQEKIIKYHGVVSILHVTEFFEAVSLNLLKMIREILVFLCILGMTLGASVGTSTEVNSSRDLPIEDPVTEALPEELVGAPEVVPQITGTLAANIPEPPRAPLPPPIPVPLPPIRIIHNGTVSSPIPSLWLDRPPVLAFNHPGVFMERYFWPLSASPRAPAPTLAKVTPKLRSHVPYHLDSVGQSYLNPALSYPSMGFQGAGYPPVNPQYYSSPYDNYGYYYYTFDEFEGQ</sequence>
<feature type="transmembrane region" description="Helical" evidence="8">
    <location>
        <begin position="253"/>
        <end position="272"/>
    </location>
</feature>
<evidence type="ECO:0000313" key="9">
    <source>
        <dbReference type="EMBL" id="CAG7820490.1"/>
    </source>
</evidence>
<evidence type="ECO:0000256" key="4">
    <source>
        <dbReference type="ARBA" id="ARBA00022475"/>
    </source>
</evidence>
<evidence type="ECO:0000256" key="8">
    <source>
        <dbReference type="SAM" id="Phobius"/>
    </source>
</evidence>
<dbReference type="FunFam" id="1.20.1740.10:FF:000003">
    <property type="entry name" value="Y+L amino acid transporter 1 isoform X1"/>
    <property type="match status" value="1"/>
</dbReference>
<dbReference type="GO" id="GO:0005886">
    <property type="term" value="C:plasma membrane"/>
    <property type="evidence" value="ECO:0007669"/>
    <property type="project" value="UniProtKB-SubCell"/>
</dbReference>
<feature type="transmembrane region" description="Helical" evidence="8">
    <location>
        <begin position="561"/>
        <end position="580"/>
    </location>
</feature>
<keyword evidence="6 8" id="KW-1133">Transmembrane helix</keyword>
<evidence type="ECO:0000256" key="3">
    <source>
        <dbReference type="ARBA" id="ARBA00022448"/>
    </source>
</evidence>
<dbReference type="PANTHER" id="PTHR11785:SF528">
    <property type="entry name" value="AMINO ACID TRANSPORTER PROTEIN JHI-21"/>
    <property type="match status" value="1"/>
</dbReference>
<reference evidence="9" key="1">
    <citation type="submission" date="2021-06" db="EMBL/GenBank/DDBJ databases">
        <authorList>
            <person name="Hodson N. C."/>
            <person name="Mongue J. A."/>
            <person name="Jaron S. K."/>
        </authorList>
    </citation>
    <scope>NUCLEOTIDE SEQUENCE</scope>
</reference>
<proteinExistence type="inferred from homology"/>
<feature type="transmembrane region" description="Helical" evidence="8">
    <location>
        <begin position="170"/>
        <end position="191"/>
    </location>
</feature>
<feature type="transmembrane region" description="Helical" evidence="8">
    <location>
        <begin position="387"/>
        <end position="406"/>
    </location>
</feature>
<keyword evidence="4" id="KW-1003">Cell membrane</keyword>
<gene>
    <name evidence="9" type="ORF">AFUS01_LOCUS30880</name>
</gene>
<organism evidence="9 10">
    <name type="scientific">Allacma fusca</name>
    <dbReference type="NCBI Taxonomy" id="39272"/>
    <lineage>
        <taxon>Eukaryota</taxon>
        <taxon>Metazoa</taxon>
        <taxon>Ecdysozoa</taxon>
        <taxon>Arthropoda</taxon>
        <taxon>Hexapoda</taxon>
        <taxon>Collembola</taxon>
        <taxon>Symphypleona</taxon>
        <taxon>Sminthuridae</taxon>
        <taxon>Allacma</taxon>
    </lineage>
</organism>
<feature type="transmembrane region" description="Helical" evidence="8">
    <location>
        <begin position="292"/>
        <end position="314"/>
    </location>
</feature>
<feature type="transmembrane region" description="Helical" evidence="8">
    <location>
        <begin position="341"/>
        <end position="367"/>
    </location>
</feature>
<evidence type="ECO:0008006" key="11">
    <source>
        <dbReference type="Google" id="ProtNLM"/>
    </source>
</evidence>
<evidence type="ECO:0000256" key="2">
    <source>
        <dbReference type="ARBA" id="ARBA00007040"/>
    </source>
</evidence>
<evidence type="ECO:0000256" key="1">
    <source>
        <dbReference type="ARBA" id="ARBA00004651"/>
    </source>
</evidence>
<dbReference type="AlphaFoldDB" id="A0A8J2KTC0"/>
<dbReference type="OrthoDB" id="10062876at2759"/>
<feature type="transmembrane region" description="Helical" evidence="8">
    <location>
        <begin position="125"/>
        <end position="150"/>
    </location>
</feature>
<dbReference type="GO" id="GO:0015179">
    <property type="term" value="F:L-amino acid transmembrane transporter activity"/>
    <property type="evidence" value="ECO:0007669"/>
    <property type="project" value="TreeGrafter"/>
</dbReference>
<keyword evidence="5 8" id="KW-0812">Transmembrane</keyword>
<comment type="subcellular location">
    <subcellularLocation>
        <location evidence="1">Cell membrane</location>
        <topology evidence="1">Multi-pass membrane protein</topology>
    </subcellularLocation>
</comment>
<evidence type="ECO:0000256" key="5">
    <source>
        <dbReference type="ARBA" id="ARBA00022692"/>
    </source>
</evidence>
<feature type="non-terminal residue" evidence="9">
    <location>
        <position position="756"/>
    </location>
</feature>
<evidence type="ECO:0000313" key="10">
    <source>
        <dbReference type="Proteomes" id="UP000708208"/>
    </source>
</evidence>
<dbReference type="InterPro" id="IPR002293">
    <property type="entry name" value="AA/rel_permease1"/>
</dbReference>
<dbReference type="InterPro" id="IPR050598">
    <property type="entry name" value="AminoAcid_Transporter"/>
</dbReference>
<feature type="transmembrane region" description="Helical" evidence="8">
    <location>
        <begin position="446"/>
        <end position="468"/>
    </location>
</feature>
<feature type="transmembrane region" description="Helical" evidence="8">
    <location>
        <begin position="81"/>
        <end position="104"/>
    </location>
</feature>
<keyword evidence="7 8" id="KW-0472">Membrane</keyword>
<feature type="transmembrane region" description="Helical" evidence="8">
    <location>
        <begin position="203"/>
        <end position="222"/>
    </location>
</feature>
<feature type="transmembrane region" description="Helical" evidence="8">
    <location>
        <begin position="412"/>
        <end position="434"/>
    </location>
</feature>
<evidence type="ECO:0000256" key="7">
    <source>
        <dbReference type="ARBA" id="ARBA00023136"/>
    </source>
</evidence>
<feature type="transmembrane region" description="Helical" evidence="8">
    <location>
        <begin position="47"/>
        <end position="69"/>
    </location>
</feature>
<dbReference type="EMBL" id="CAJVCH010480175">
    <property type="protein sequence ID" value="CAG7820490.1"/>
    <property type="molecule type" value="Genomic_DNA"/>
</dbReference>
<comment type="similarity">
    <text evidence="2">Belongs to the amino acid-polyamine-organocation (APC) superfamily. L-type amino acid transporter (LAT) (TC 2.A.3.8) family.</text>
</comment>
<evidence type="ECO:0000256" key="6">
    <source>
        <dbReference type="ARBA" id="ARBA00022989"/>
    </source>
</evidence>
<keyword evidence="10" id="KW-1185">Reference proteome</keyword>
<dbReference type="PANTHER" id="PTHR11785">
    <property type="entry name" value="AMINO ACID TRANSPORTER"/>
    <property type="match status" value="1"/>
</dbReference>